<dbReference type="EMBL" id="ATLV01004496">
    <property type="status" value="NOT_ANNOTATED_CDS"/>
    <property type="molecule type" value="Genomic_DNA"/>
</dbReference>
<gene>
    <name evidence="2" type="ORF">ZHAS_00000982</name>
</gene>
<dbReference type="AlphaFoldDB" id="A0A084VAV6"/>
<feature type="region of interest" description="Disordered" evidence="1">
    <location>
        <begin position="1"/>
        <end position="27"/>
    </location>
</feature>
<reference evidence="3" key="2">
    <citation type="submission" date="2020-05" db="UniProtKB">
        <authorList>
            <consortium name="EnsemblMetazoa"/>
        </authorList>
    </citation>
    <scope>IDENTIFICATION</scope>
</reference>
<proteinExistence type="predicted"/>
<name>A0A084VAV6_ANOSI</name>
<dbReference type="VEuPathDB" id="VectorBase:ASIC000982"/>
<protein>
    <submittedName>
        <fullName evidence="2 3">Uncharacterized protein</fullName>
    </submittedName>
</protein>
<accession>A0A084VAV6</accession>
<evidence type="ECO:0000313" key="3">
    <source>
        <dbReference type="EnsemblMetazoa" id="ASIC000982-PA"/>
    </source>
</evidence>
<evidence type="ECO:0000313" key="2">
    <source>
        <dbReference type="EMBL" id="KFB35100.1"/>
    </source>
</evidence>
<keyword evidence="4" id="KW-1185">Reference proteome</keyword>
<dbReference type="EMBL" id="KE524215">
    <property type="protein sequence ID" value="KFB35100.1"/>
    <property type="molecule type" value="Genomic_DNA"/>
</dbReference>
<dbReference type="Proteomes" id="UP000030765">
    <property type="component" value="Unassembled WGS sequence"/>
</dbReference>
<sequence length="80" mass="8846">MKNCPRNPKSRGATRKPKPLLVRSSGALSVPDSEPLLRHRFCGMCDRSVDAYKRTDLLPFAAQGEHKDEPEVRTIAATLG</sequence>
<dbReference type="EnsemblMetazoa" id="ASIC000982-RA">
    <property type="protein sequence ID" value="ASIC000982-PA"/>
    <property type="gene ID" value="ASIC000982"/>
</dbReference>
<evidence type="ECO:0000256" key="1">
    <source>
        <dbReference type="SAM" id="MobiDB-lite"/>
    </source>
</evidence>
<evidence type="ECO:0000313" key="4">
    <source>
        <dbReference type="Proteomes" id="UP000030765"/>
    </source>
</evidence>
<organism evidence="2">
    <name type="scientific">Anopheles sinensis</name>
    <name type="common">Mosquito</name>
    <dbReference type="NCBI Taxonomy" id="74873"/>
    <lineage>
        <taxon>Eukaryota</taxon>
        <taxon>Metazoa</taxon>
        <taxon>Ecdysozoa</taxon>
        <taxon>Arthropoda</taxon>
        <taxon>Hexapoda</taxon>
        <taxon>Insecta</taxon>
        <taxon>Pterygota</taxon>
        <taxon>Neoptera</taxon>
        <taxon>Endopterygota</taxon>
        <taxon>Diptera</taxon>
        <taxon>Nematocera</taxon>
        <taxon>Culicoidea</taxon>
        <taxon>Culicidae</taxon>
        <taxon>Anophelinae</taxon>
        <taxon>Anopheles</taxon>
    </lineage>
</organism>
<feature type="compositionally biased region" description="Basic residues" evidence="1">
    <location>
        <begin position="8"/>
        <end position="18"/>
    </location>
</feature>
<reference evidence="2 4" key="1">
    <citation type="journal article" date="2014" name="BMC Genomics">
        <title>Genome sequence of Anopheles sinensis provides insight into genetics basis of mosquito competence for malaria parasites.</title>
        <authorList>
            <person name="Zhou D."/>
            <person name="Zhang D."/>
            <person name="Ding G."/>
            <person name="Shi L."/>
            <person name="Hou Q."/>
            <person name="Ye Y."/>
            <person name="Xu Y."/>
            <person name="Zhou H."/>
            <person name="Xiong C."/>
            <person name="Li S."/>
            <person name="Yu J."/>
            <person name="Hong S."/>
            <person name="Yu X."/>
            <person name="Zou P."/>
            <person name="Chen C."/>
            <person name="Chang X."/>
            <person name="Wang W."/>
            <person name="Lv Y."/>
            <person name="Sun Y."/>
            <person name="Ma L."/>
            <person name="Shen B."/>
            <person name="Zhu C."/>
        </authorList>
    </citation>
    <scope>NUCLEOTIDE SEQUENCE [LARGE SCALE GENOMIC DNA]</scope>
</reference>